<dbReference type="Pfam" id="PF19609">
    <property type="entry name" value="DUF6114"/>
    <property type="match status" value="1"/>
</dbReference>
<keyword evidence="1" id="KW-0812">Transmembrane</keyword>
<evidence type="ECO:0000256" key="1">
    <source>
        <dbReference type="SAM" id="Phobius"/>
    </source>
</evidence>
<sequence length="137" mass="14546">MNRHRRSARRHSGFTRWRRTRPFWGGLFVACGGAAVAVAPLAPLPLLVHQGIAGVAGYTVGLLLVALGMLSWLQPAQRVFYGIAAVLLSLVSFVTSDFGGLGAGMLSGLVGGSLLAAWRPVEDGLRRPPARRGRSDT</sequence>
<feature type="transmembrane region" description="Helical" evidence="1">
    <location>
        <begin position="79"/>
        <end position="95"/>
    </location>
</feature>
<dbReference type="OrthoDB" id="3535986at2"/>
<dbReference type="AlphaFoldDB" id="A0A4P6QA79"/>
<keyword evidence="1" id="KW-0472">Membrane</keyword>
<keyword evidence="3" id="KW-1185">Reference proteome</keyword>
<feature type="transmembrane region" description="Helical" evidence="1">
    <location>
        <begin position="21"/>
        <end position="41"/>
    </location>
</feature>
<organism evidence="2 3">
    <name type="scientific">Streptomonospora litoralis</name>
    <dbReference type="NCBI Taxonomy" id="2498135"/>
    <lineage>
        <taxon>Bacteria</taxon>
        <taxon>Bacillati</taxon>
        <taxon>Actinomycetota</taxon>
        <taxon>Actinomycetes</taxon>
        <taxon>Streptosporangiales</taxon>
        <taxon>Nocardiopsidaceae</taxon>
        <taxon>Streptomonospora</taxon>
    </lineage>
</organism>
<feature type="transmembrane region" description="Helical" evidence="1">
    <location>
        <begin position="47"/>
        <end position="67"/>
    </location>
</feature>
<accession>A0A4P6QA79</accession>
<keyword evidence="1" id="KW-1133">Transmembrane helix</keyword>
<proteinExistence type="predicted"/>
<dbReference type="EMBL" id="CP036455">
    <property type="protein sequence ID" value="QBI56621.1"/>
    <property type="molecule type" value="Genomic_DNA"/>
</dbReference>
<name>A0A4P6QA79_9ACTN</name>
<evidence type="ECO:0000313" key="3">
    <source>
        <dbReference type="Proteomes" id="UP000292235"/>
    </source>
</evidence>
<dbReference type="KEGG" id="strr:EKD16_24385"/>
<evidence type="ECO:0000313" key="2">
    <source>
        <dbReference type="EMBL" id="QBI56621.1"/>
    </source>
</evidence>
<dbReference type="Proteomes" id="UP000292235">
    <property type="component" value="Chromosome"/>
</dbReference>
<protein>
    <recommendedName>
        <fullName evidence="4">Integral membrane protein</fullName>
    </recommendedName>
</protein>
<gene>
    <name evidence="2" type="ORF">EKD16_24385</name>
</gene>
<evidence type="ECO:0008006" key="4">
    <source>
        <dbReference type="Google" id="ProtNLM"/>
    </source>
</evidence>
<dbReference type="InterPro" id="IPR046096">
    <property type="entry name" value="DUF6114"/>
</dbReference>
<reference evidence="2 3" key="1">
    <citation type="submission" date="2019-02" db="EMBL/GenBank/DDBJ databases">
        <authorList>
            <person name="Khodamoradi S."/>
            <person name="Hahnke R.L."/>
            <person name="Kaempfer P."/>
            <person name="Schumann P."/>
            <person name="Rohde M."/>
            <person name="Steinert M."/>
            <person name="Luzhetskyy A."/>
            <person name="Wink J."/>
            <person name="Ruckert C."/>
        </authorList>
    </citation>
    <scope>NUCLEOTIDE SEQUENCE [LARGE SCALE GENOMIC DNA]</scope>
    <source>
        <strain evidence="2 3">M2</strain>
    </source>
</reference>
<dbReference type="RefSeq" id="WP_131101604.1">
    <property type="nucleotide sequence ID" value="NZ_CP036455.1"/>
</dbReference>